<feature type="transmembrane region" description="Helical" evidence="1">
    <location>
        <begin position="66"/>
        <end position="86"/>
    </location>
</feature>
<dbReference type="RefSeq" id="WP_328279433.1">
    <property type="nucleotide sequence ID" value="NZ_JARTLD010000039.1"/>
</dbReference>
<evidence type="ECO:0000313" key="2">
    <source>
        <dbReference type="EMBL" id="MED5018841.1"/>
    </source>
</evidence>
<keyword evidence="3" id="KW-1185">Reference proteome</keyword>
<feature type="transmembrane region" description="Helical" evidence="1">
    <location>
        <begin position="167"/>
        <end position="193"/>
    </location>
</feature>
<dbReference type="Proteomes" id="UP001343257">
    <property type="component" value="Unassembled WGS sequence"/>
</dbReference>
<evidence type="ECO:0000256" key="1">
    <source>
        <dbReference type="SAM" id="Phobius"/>
    </source>
</evidence>
<gene>
    <name evidence="2" type="ORF">P9847_16140</name>
</gene>
<feature type="transmembrane region" description="Helical" evidence="1">
    <location>
        <begin position="205"/>
        <end position="224"/>
    </location>
</feature>
<feature type="transmembrane region" description="Helical" evidence="1">
    <location>
        <begin position="379"/>
        <end position="399"/>
    </location>
</feature>
<feature type="transmembrane region" description="Helical" evidence="1">
    <location>
        <begin position="348"/>
        <end position="367"/>
    </location>
</feature>
<feature type="transmembrane region" description="Helical" evidence="1">
    <location>
        <begin position="458"/>
        <end position="476"/>
    </location>
</feature>
<organism evidence="2 3">
    <name type="scientific">Paenibacillus chibensis</name>
    <dbReference type="NCBI Taxonomy" id="59846"/>
    <lineage>
        <taxon>Bacteria</taxon>
        <taxon>Bacillati</taxon>
        <taxon>Bacillota</taxon>
        <taxon>Bacilli</taxon>
        <taxon>Bacillales</taxon>
        <taxon>Paenibacillaceae</taxon>
        <taxon>Paenibacillus</taxon>
    </lineage>
</organism>
<comment type="caution">
    <text evidence="2">The sequence shown here is derived from an EMBL/GenBank/DDBJ whole genome shotgun (WGS) entry which is preliminary data.</text>
</comment>
<accession>A0ABU6PVB9</accession>
<keyword evidence="1" id="KW-0812">Transmembrane</keyword>
<feature type="transmembrane region" description="Helical" evidence="1">
    <location>
        <begin position="266"/>
        <end position="288"/>
    </location>
</feature>
<feature type="transmembrane region" description="Helical" evidence="1">
    <location>
        <begin position="137"/>
        <end position="161"/>
    </location>
</feature>
<feature type="transmembrane region" description="Helical" evidence="1">
    <location>
        <begin position="92"/>
        <end position="116"/>
    </location>
</feature>
<name>A0ABU6PVB9_9BACL</name>
<feature type="transmembrane region" description="Helical" evidence="1">
    <location>
        <begin position="434"/>
        <end position="452"/>
    </location>
</feature>
<evidence type="ECO:0008006" key="4">
    <source>
        <dbReference type="Google" id="ProtNLM"/>
    </source>
</evidence>
<sequence>MGTIRWLRILDPLRGLFERFGVDYAMMCRILEIKLLMDGRRAPTIIQRSGKNADPDALTNQFIKSLWIYVLLSVVLLPIIVMKINLMFQMSLVFGILMFMVTTSMISDFSSVILDVRDRNILFSKPVRRQTINMAKILHVMIYLLLLTGALTLLPLLVGLFTHGPLFFLLFIVEIILMDLFIVALTAALYWLVLRFFDGEKLKDIINYVQIGLTIGMTVGYQFISRLFNLMDMNIAFAPKWWEIFIFPAWFASSFEWALSGSANTYIILFSVLSVVGPLAAIWMYSLLMPSFERNLQKLASHQARGRKSRTGWNDRLSKLFCRGNIERLFFRFSWDMMGRERDFKLKVYPQLGFSLIFPFVFMFNILHSNSGFAEMRSGRSFLFLYFCALMIPTVVQMLKYSGNSKGAWIYQTAPLTNSTPVYKGALKAMFARLFGPVFVFQAIVFLFIFGARIIPDLVVILLSVLLYTILSFMVFEKELPFSVPFQSMQSGNTLIFFGMMLLLGVLAGAHLGFTFLAYGKYLWMLVLLVLNLIAWKLAFRQVRSDRLQRL</sequence>
<proteinExistence type="predicted"/>
<keyword evidence="1" id="KW-0472">Membrane</keyword>
<dbReference type="EMBL" id="JARTLD010000039">
    <property type="protein sequence ID" value="MED5018841.1"/>
    <property type="molecule type" value="Genomic_DNA"/>
</dbReference>
<keyword evidence="1" id="KW-1133">Transmembrane helix</keyword>
<feature type="transmembrane region" description="Helical" evidence="1">
    <location>
        <begin position="522"/>
        <end position="540"/>
    </location>
</feature>
<protein>
    <recommendedName>
        <fullName evidence="4">ABC transporter permease</fullName>
    </recommendedName>
</protein>
<feature type="transmembrane region" description="Helical" evidence="1">
    <location>
        <begin position="496"/>
        <end position="516"/>
    </location>
</feature>
<reference evidence="2 3" key="1">
    <citation type="submission" date="2023-03" db="EMBL/GenBank/DDBJ databases">
        <title>Bacillus Genome Sequencing.</title>
        <authorList>
            <person name="Dunlap C."/>
        </authorList>
    </citation>
    <scope>NUCLEOTIDE SEQUENCE [LARGE SCALE GENOMIC DNA]</scope>
    <source>
        <strain evidence="2 3">NRS-52</strain>
    </source>
</reference>
<evidence type="ECO:0000313" key="3">
    <source>
        <dbReference type="Proteomes" id="UP001343257"/>
    </source>
</evidence>